<proteinExistence type="predicted"/>
<dbReference type="PANTHER" id="PTHR21064">
    <property type="entry name" value="AMINOGLYCOSIDE PHOSPHOTRANSFERASE DOMAIN-CONTAINING PROTEIN-RELATED"/>
    <property type="match status" value="1"/>
</dbReference>
<evidence type="ECO:0000313" key="2">
    <source>
        <dbReference type="EMBL" id="AHG89740.1"/>
    </source>
</evidence>
<dbReference type="Proteomes" id="UP000019151">
    <property type="component" value="Chromosome"/>
</dbReference>
<dbReference type="SUPFAM" id="SSF56112">
    <property type="entry name" value="Protein kinase-like (PK-like)"/>
    <property type="match status" value="1"/>
</dbReference>
<dbReference type="Gene3D" id="3.90.1200.10">
    <property type="match status" value="1"/>
</dbReference>
<evidence type="ECO:0000259" key="1">
    <source>
        <dbReference type="Pfam" id="PF01636"/>
    </source>
</evidence>
<keyword evidence="3" id="KW-1185">Reference proteome</keyword>
<dbReference type="HOGENOM" id="CLU_037718_0_0_0"/>
<dbReference type="InterPro" id="IPR050249">
    <property type="entry name" value="Pseudomonas-type_ThrB"/>
</dbReference>
<keyword evidence="2" id="KW-0808">Transferase</keyword>
<dbReference type="KEGG" id="gba:J421_2203"/>
<dbReference type="InParanoid" id="W0RHE6"/>
<dbReference type="InterPro" id="IPR002575">
    <property type="entry name" value="Aminoglycoside_PTrfase"/>
</dbReference>
<dbReference type="EMBL" id="CP007128">
    <property type="protein sequence ID" value="AHG89740.1"/>
    <property type="molecule type" value="Genomic_DNA"/>
</dbReference>
<protein>
    <submittedName>
        <fullName evidence="2">Aminoglycoside phosphotransferase</fullName>
    </submittedName>
</protein>
<reference evidence="2 3" key="1">
    <citation type="journal article" date="2014" name="Genome Announc.">
        <title>Genome Sequence and Methylome of Soil Bacterium Gemmatirosa kalamazoonensis KBS708T, a Member of the Rarely Cultivated Gemmatimonadetes Phylum.</title>
        <authorList>
            <person name="Debruyn J.M."/>
            <person name="Radosevich M."/>
            <person name="Wommack K.E."/>
            <person name="Polson S.W."/>
            <person name="Hauser L.J."/>
            <person name="Fawaz M.N."/>
            <person name="Korlach J."/>
            <person name="Tsai Y.C."/>
        </authorList>
    </citation>
    <scope>NUCLEOTIDE SEQUENCE [LARGE SCALE GENOMIC DNA]</scope>
    <source>
        <strain evidence="2 3">KBS708</strain>
    </source>
</reference>
<gene>
    <name evidence="2" type="ORF">J421_2203</name>
</gene>
<dbReference type="eggNOG" id="COG2334">
    <property type="taxonomic scope" value="Bacteria"/>
</dbReference>
<dbReference type="InterPro" id="IPR011009">
    <property type="entry name" value="Kinase-like_dom_sf"/>
</dbReference>
<dbReference type="PATRIC" id="fig|861299.3.peg.2240"/>
<evidence type="ECO:0000313" key="3">
    <source>
        <dbReference type="Proteomes" id="UP000019151"/>
    </source>
</evidence>
<dbReference type="STRING" id="861299.J421_2203"/>
<dbReference type="GO" id="GO:0016740">
    <property type="term" value="F:transferase activity"/>
    <property type="evidence" value="ECO:0007669"/>
    <property type="project" value="UniProtKB-KW"/>
</dbReference>
<dbReference type="AlphaFoldDB" id="W0RHE6"/>
<feature type="domain" description="Aminoglycoside phosphotransferase" evidence="1">
    <location>
        <begin position="21"/>
        <end position="253"/>
    </location>
</feature>
<dbReference type="PANTHER" id="PTHR21064:SF5">
    <property type="entry name" value="SLR1880 PROTEIN"/>
    <property type="match status" value="1"/>
</dbReference>
<dbReference type="Pfam" id="PF01636">
    <property type="entry name" value="APH"/>
    <property type="match status" value="1"/>
</dbReference>
<name>W0RHE6_9BACT</name>
<sequence length="343" mass="37067">MGVSAAEAARAFALPSDDVAVSPLGGGHINASWIVTAGGARYVLQRLNTHVFPRPDLVMENVARVTAFTSARDARALRLVPSRDGTPWHVDASGGWWRLFPFVEGTVTRETARSPDEAYEAARAFGRFQRLLGAYDGPRLHETIPGFHDTPRRIAALERAASRDVVGRLAACRSELDALLGRRALGHALLDAHARGDAPERVTHNDAKLANVLLDARTGEGVCVVDLDTVMPGLSPYDYGDLARSTASAAPEDEIDLARVVVRRDVLRALAAGFLDGTGDLLGAAERGLLATAAQVITYEQAARFLTDFLDGDAYYRVAVDRPLHNLERARAQLRLLTAFEQA</sequence>
<accession>W0RHE6</accession>
<organism evidence="2 3">
    <name type="scientific">Gemmatirosa kalamazoonensis</name>
    <dbReference type="NCBI Taxonomy" id="861299"/>
    <lineage>
        <taxon>Bacteria</taxon>
        <taxon>Pseudomonadati</taxon>
        <taxon>Gemmatimonadota</taxon>
        <taxon>Gemmatimonadia</taxon>
        <taxon>Gemmatimonadales</taxon>
        <taxon>Gemmatimonadaceae</taxon>
        <taxon>Gemmatirosa</taxon>
    </lineage>
</organism>